<dbReference type="InterPro" id="IPR003615">
    <property type="entry name" value="HNH_nuc"/>
</dbReference>
<feature type="compositionally biased region" description="Low complexity" evidence="1">
    <location>
        <begin position="365"/>
        <end position="381"/>
    </location>
</feature>
<feature type="compositionally biased region" description="Low complexity" evidence="1">
    <location>
        <begin position="389"/>
        <end position="425"/>
    </location>
</feature>
<dbReference type="STRING" id="1070870.SAMN05444351_2714"/>
<feature type="region of interest" description="Disordered" evidence="1">
    <location>
        <begin position="703"/>
        <end position="736"/>
    </location>
</feature>
<name>A0A1M5K0Z4_9ACTN</name>
<evidence type="ECO:0000313" key="4">
    <source>
        <dbReference type="Proteomes" id="UP000184471"/>
    </source>
</evidence>
<accession>A0A1M5K0Z4</accession>
<evidence type="ECO:0000259" key="2">
    <source>
        <dbReference type="Pfam" id="PF02720"/>
    </source>
</evidence>
<proteinExistence type="predicted"/>
<gene>
    <name evidence="3" type="ORF">SAMN05444351_2714</name>
</gene>
<reference evidence="3 4" key="1">
    <citation type="submission" date="2016-11" db="EMBL/GenBank/DDBJ databases">
        <authorList>
            <person name="Jaros S."/>
            <person name="Januszkiewicz K."/>
            <person name="Wedrychowicz H."/>
        </authorList>
    </citation>
    <scope>NUCLEOTIDE SEQUENCE [LARGE SCALE GENOMIC DNA]</scope>
    <source>
        <strain evidence="3 4">DSM 45408</strain>
    </source>
</reference>
<feature type="domain" description="DUF222" evidence="2">
    <location>
        <begin position="92"/>
        <end position="340"/>
    </location>
</feature>
<keyword evidence="4" id="KW-1185">Reference proteome</keyword>
<feature type="region of interest" description="Disordered" evidence="1">
    <location>
        <begin position="473"/>
        <end position="515"/>
    </location>
</feature>
<dbReference type="AlphaFoldDB" id="A0A1M5K0Z4"/>
<organism evidence="3 4">
    <name type="scientific">Geodermatophilus nigrescens</name>
    <dbReference type="NCBI Taxonomy" id="1070870"/>
    <lineage>
        <taxon>Bacteria</taxon>
        <taxon>Bacillati</taxon>
        <taxon>Actinomycetota</taxon>
        <taxon>Actinomycetes</taxon>
        <taxon>Geodermatophilales</taxon>
        <taxon>Geodermatophilaceae</taxon>
        <taxon>Geodermatophilus</taxon>
    </lineage>
</organism>
<protein>
    <recommendedName>
        <fullName evidence="2">DUF222 domain-containing protein</fullName>
    </recommendedName>
</protein>
<feature type="region of interest" description="Disordered" evidence="1">
    <location>
        <begin position="350"/>
        <end position="428"/>
    </location>
</feature>
<evidence type="ECO:0000313" key="3">
    <source>
        <dbReference type="EMBL" id="SHG46200.1"/>
    </source>
</evidence>
<dbReference type="EMBL" id="FQVX01000002">
    <property type="protein sequence ID" value="SHG46200.1"/>
    <property type="molecule type" value="Genomic_DNA"/>
</dbReference>
<feature type="compositionally biased region" description="Polar residues" evidence="1">
    <location>
        <begin position="717"/>
        <end position="736"/>
    </location>
</feature>
<dbReference type="Proteomes" id="UP000184471">
    <property type="component" value="Unassembled WGS sequence"/>
</dbReference>
<sequence length="736" mass="75988">MGEGREAPDGGVQERRGGLLTCGYICPQGLFALLLERMIENVTTVLPAPAGAPAVGWASGPLGLVQAADREVSRQSALRYRAVAAFALSRPSSVDRPQGARGAMAADRWAARPELLRSVSEWATQELVVALSLTSNAAEALLVRSLTLVHRLPATLDALESGAVHGGHVTALLDHVAPVADDTVRAALERDLLAWAVRRGTVCTPAQLRDKARREVLKRKARSAAEDLARAITRRGLSCRPDSCDGMAVVSALLTTPEAAALMAALGAYADALPDDGRTRGQKMADALMDLVLRPGEHGLSPVQIVLTVVAPVGALLGGDQPCEIDGQVVPAEVVRALLAALTGARITPAEEAAAGDPAEDAVPEDSAPAGTDTAEGTAAGERPAPVETGDPAADGTAAGKPASAEGAAADATAEDTTAPGTGETVSLVKGEDPLRGLSDAAIAQHIAELEVEAAWWAEIERRVATGELYADLDPALDDEPGPPPGWSPPCGDLDPDPGEPRPDTPPAPQTAPDGWWARADDAVTAAGSALLAAQDAVGHARRLVATAERADASDEGAWVDSPAGRVTAAADAITALARATDATRAELGDLLTRTAGGGLADRPRIAVTHALTGALLTLTDLPGLRRATRAGTGLHAPGETDSYRPGAALDRHVRARDRRCRFPGCRRPVPRKGELDHGTPWPLGATAAGNLTGFCTGHHRGKHQAPGWRHDLQPDGTLTVTTPSGLTATTQPPPW</sequence>
<evidence type="ECO:0000256" key="1">
    <source>
        <dbReference type="SAM" id="MobiDB-lite"/>
    </source>
</evidence>
<dbReference type="InterPro" id="IPR003870">
    <property type="entry name" value="DUF222"/>
</dbReference>
<dbReference type="CDD" id="cd00085">
    <property type="entry name" value="HNHc"/>
    <property type="match status" value="1"/>
</dbReference>
<dbReference type="Pfam" id="PF02720">
    <property type="entry name" value="DUF222"/>
    <property type="match status" value="1"/>
</dbReference>